<evidence type="ECO:0000256" key="3">
    <source>
        <dbReference type="RuleBase" id="RU003560"/>
    </source>
</evidence>
<dbReference type="Gene3D" id="3.90.1150.10">
    <property type="entry name" value="Aspartate Aminotransferase, domain 1"/>
    <property type="match status" value="1"/>
</dbReference>
<protein>
    <submittedName>
        <fullName evidence="4">Aminotransferase</fullName>
    </submittedName>
</protein>
<dbReference type="Proteomes" id="UP000002258">
    <property type="component" value="Chromosome 3"/>
</dbReference>
<dbReference type="CDD" id="cd00610">
    <property type="entry name" value="OAT_like"/>
    <property type="match status" value="1"/>
</dbReference>
<organism evidence="4 5">
    <name type="scientific">Scheffersomyces stipitis (strain ATCC 58785 / CBS 6054 / NBRC 10063 / NRRL Y-11545)</name>
    <name type="common">Yeast</name>
    <name type="synonym">Pichia stipitis</name>
    <dbReference type="NCBI Taxonomy" id="322104"/>
    <lineage>
        <taxon>Eukaryota</taxon>
        <taxon>Fungi</taxon>
        <taxon>Dikarya</taxon>
        <taxon>Ascomycota</taxon>
        <taxon>Saccharomycotina</taxon>
        <taxon>Pichiomycetes</taxon>
        <taxon>Debaryomycetaceae</taxon>
        <taxon>Scheffersomyces</taxon>
    </lineage>
</organism>
<sequence>MTVEDQKSYIFQAKIDEQVPVVLKGEGTKITVEKDGETRELLDGVTGAAVGALGWGDPDVLEMINEAAKVTSYSYPAFIGNKYSEALAKFYIDNSPKGAFAAAQWCGSGSESNENALKIIRQYHMEKGNMKKIKFISRKTSYHGFTTGAMSISDNAKAAAFSDILLPKEQFLKMDVCYPYRHQKKTETTEAYVQRLLANLEDIITGEDPETVAAVIVETLPGSSLGTSPPPPGYLNGIRKLCNKYDIVMMLDEVMCGTGRVSPNGGLNCWENFLTAEEGPDIQTVGKTLGSGYVTIAGILISPKIRNVFLAGSGRIAGAHTYSGHGFNCLVALKIQEKIKALGLTKNIFEMGNHMGAKLQESLAESPIVGDVRGLGGFWSIEFVKNKDTKESFPMPLNVTRLVQDKCFDNGLTVMGNQGCNGGVGDHICIAPHFIVSEDEIETIVSVVTKSVGEIVDELKETGEL</sequence>
<dbReference type="Pfam" id="PF00202">
    <property type="entry name" value="Aminotran_3"/>
    <property type="match status" value="1"/>
</dbReference>
<dbReference type="InterPro" id="IPR015424">
    <property type="entry name" value="PyrdxlP-dep_Trfase"/>
</dbReference>
<dbReference type="OrthoDB" id="10261433at2759"/>
<dbReference type="InParanoid" id="A3LRD4"/>
<dbReference type="eggNOG" id="KOG1404">
    <property type="taxonomic scope" value="Eukaryota"/>
</dbReference>
<dbReference type="GO" id="GO:0030170">
    <property type="term" value="F:pyridoxal phosphate binding"/>
    <property type="evidence" value="ECO:0007669"/>
    <property type="project" value="InterPro"/>
</dbReference>
<keyword evidence="4" id="KW-0808">Transferase</keyword>
<dbReference type="PANTHER" id="PTHR43094:SF1">
    <property type="entry name" value="AMINOTRANSFERASE CLASS-III"/>
    <property type="match status" value="1"/>
</dbReference>
<proteinExistence type="inferred from homology"/>
<dbReference type="InterPro" id="IPR005814">
    <property type="entry name" value="Aminotrans_3"/>
</dbReference>
<dbReference type="SUPFAM" id="SSF53383">
    <property type="entry name" value="PLP-dependent transferases"/>
    <property type="match status" value="1"/>
</dbReference>
<dbReference type="InterPro" id="IPR015421">
    <property type="entry name" value="PyrdxlP-dep_Trfase_major"/>
</dbReference>
<evidence type="ECO:0000313" key="4">
    <source>
        <dbReference type="EMBL" id="ABN65717.2"/>
    </source>
</evidence>
<dbReference type="EMBL" id="CP000497">
    <property type="protein sequence ID" value="ABN65717.2"/>
    <property type="molecule type" value="Genomic_DNA"/>
</dbReference>
<reference evidence="4 5" key="1">
    <citation type="journal article" date="2007" name="Nat. Biotechnol.">
        <title>Genome sequence of the lignocellulose-bioconverting and xylose-fermenting yeast Pichia stipitis.</title>
        <authorList>
            <person name="Jeffries T.W."/>
            <person name="Grigoriev I.V."/>
            <person name="Grimwood J."/>
            <person name="Laplaza J.M."/>
            <person name="Aerts A."/>
            <person name="Salamov A."/>
            <person name="Schmutz J."/>
            <person name="Lindquist E."/>
            <person name="Dehal P."/>
            <person name="Shapiro H."/>
            <person name="Jin Y.S."/>
            <person name="Passoth V."/>
            <person name="Richardson P.M."/>
        </authorList>
    </citation>
    <scope>NUCLEOTIDE SEQUENCE [LARGE SCALE GENOMIC DNA]</scope>
    <source>
        <strain evidence="5">ATCC 58785 / CBS 6054 / NBRC 10063 / NRRL Y-11545</strain>
    </source>
</reference>
<gene>
    <name evidence="4" type="primary">YOD1</name>
    <name evidence="4" type="ORF">PICST_35479</name>
</gene>
<keyword evidence="5" id="KW-1185">Reference proteome</keyword>
<dbReference type="AlphaFoldDB" id="A3LRD4"/>
<keyword evidence="4" id="KW-0032">Aminotransferase</keyword>
<dbReference type="GeneID" id="4837725"/>
<comment type="similarity">
    <text evidence="1 3">Belongs to the class-III pyridoxal-phosphate-dependent aminotransferase family.</text>
</comment>
<dbReference type="GO" id="GO:0008483">
    <property type="term" value="F:transaminase activity"/>
    <property type="evidence" value="ECO:0007669"/>
    <property type="project" value="UniProtKB-KW"/>
</dbReference>
<dbReference type="PANTHER" id="PTHR43094">
    <property type="entry name" value="AMINOTRANSFERASE"/>
    <property type="match status" value="1"/>
</dbReference>
<evidence type="ECO:0000256" key="2">
    <source>
        <dbReference type="ARBA" id="ARBA00022898"/>
    </source>
</evidence>
<dbReference type="InterPro" id="IPR015422">
    <property type="entry name" value="PyrdxlP-dep_Trfase_small"/>
</dbReference>
<name>A3LRD4_PICST</name>
<dbReference type="Gene3D" id="3.40.640.10">
    <property type="entry name" value="Type I PLP-dependent aspartate aminotransferase-like (Major domain)"/>
    <property type="match status" value="1"/>
</dbReference>
<dbReference type="STRING" id="322104.A3LRD4"/>
<accession>A3LRD4</accession>
<dbReference type="GO" id="GO:0005829">
    <property type="term" value="C:cytosol"/>
    <property type="evidence" value="ECO:0007669"/>
    <property type="project" value="TreeGrafter"/>
</dbReference>
<evidence type="ECO:0000313" key="5">
    <source>
        <dbReference type="Proteomes" id="UP000002258"/>
    </source>
</evidence>
<evidence type="ECO:0000256" key="1">
    <source>
        <dbReference type="ARBA" id="ARBA00008954"/>
    </source>
</evidence>
<dbReference type="RefSeq" id="XP_001383746.2">
    <property type="nucleotide sequence ID" value="XM_001383709.1"/>
</dbReference>
<dbReference type="KEGG" id="pic:PICST_35479"/>
<dbReference type="HOGENOM" id="CLU_016922_4_0_1"/>
<dbReference type="OMA" id="GYFHFSS"/>
<keyword evidence="2 3" id="KW-0663">Pyridoxal phosphate</keyword>